<evidence type="ECO:0000313" key="1">
    <source>
        <dbReference type="EMBL" id="CAD5217135.1"/>
    </source>
</evidence>
<gene>
    <name evidence="1" type="ORF">BOKJ2_LOCUS6936</name>
</gene>
<reference evidence="1" key="1">
    <citation type="submission" date="2020-09" db="EMBL/GenBank/DDBJ databases">
        <authorList>
            <person name="Kikuchi T."/>
        </authorList>
    </citation>
    <scope>NUCLEOTIDE SEQUENCE</scope>
    <source>
        <strain evidence="1">SH1</strain>
    </source>
</reference>
<dbReference type="Proteomes" id="UP000783686">
    <property type="component" value="Unassembled WGS sequence"/>
</dbReference>
<accession>A0A811KNC5</accession>
<name>A0A811KNC5_9BILA</name>
<protein>
    <submittedName>
        <fullName evidence="1">Uncharacterized protein</fullName>
    </submittedName>
</protein>
<sequence length="75" mass="8525">MLQPSLLQLKRYSHRYFDSNATIITTSNFSSLICAHSGVAATEVMNIIFITISYSLDMIIRRAHKLQPPLLQLQC</sequence>
<dbReference type="EMBL" id="CAJFDH010000003">
    <property type="protein sequence ID" value="CAD5217135.1"/>
    <property type="molecule type" value="Genomic_DNA"/>
</dbReference>
<keyword evidence="2" id="KW-1185">Reference proteome</keyword>
<dbReference type="EMBL" id="CAJFCW020000003">
    <property type="protein sequence ID" value="CAG9107176.1"/>
    <property type="molecule type" value="Genomic_DNA"/>
</dbReference>
<dbReference type="AlphaFoldDB" id="A0A811KNC5"/>
<organism evidence="1 2">
    <name type="scientific">Bursaphelenchus okinawaensis</name>
    <dbReference type="NCBI Taxonomy" id="465554"/>
    <lineage>
        <taxon>Eukaryota</taxon>
        <taxon>Metazoa</taxon>
        <taxon>Ecdysozoa</taxon>
        <taxon>Nematoda</taxon>
        <taxon>Chromadorea</taxon>
        <taxon>Rhabditida</taxon>
        <taxon>Tylenchina</taxon>
        <taxon>Tylenchomorpha</taxon>
        <taxon>Aphelenchoidea</taxon>
        <taxon>Aphelenchoididae</taxon>
        <taxon>Bursaphelenchus</taxon>
    </lineage>
</organism>
<comment type="caution">
    <text evidence="1">The sequence shown here is derived from an EMBL/GenBank/DDBJ whole genome shotgun (WGS) entry which is preliminary data.</text>
</comment>
<dbReference type="Proteomes" id="UP000614601">
    <property type="component" value="Unassembled WGS sequence"/>
</dbReference>
<evidence type="ECO:0000313" key="2">
    <source>
        <dbReference type="Proteomes" id="UP000614601"/>
    </source>
</evidence>
<proteinExistence type="predicted"/>